<dbReference type="HAMAP" id="MF_00197">
    <property type="entry name" value="DAP_epimerase"/>
    <property type="match status" value="1"/>
</dbReference>
<dbReference type="PROSITE" id="PS01326">
    <property type="entry name" value="DAP_EPIMERASE"/>
    <property type="match status" value="1"/>
</dbReference>
<feature type="active site" description="Proton acceptor" evidence="8">
    <location>
        <position position="214"/>
    </location>
</feature>
<dbReference type="Gene3D" id="3.10.310.10">
    <property type="entry name" value="Diaminopimelate Epimerase, Chain A, domain 1"/>
    <property type="match status" value="2"/>
</dbReference>
<gene>
    <name evidence="8" type="primary">dapF</name>
    <name evidence="10" type="ORF">LG34_02715</name>
</gene>
<accession>A0A2V1JRS8</accession>
<dbReference type="GO" id="GO:0008837">
    <property type="term" value="F:diaminopimelate epimerase activity"/>
    <property type="evidence" value="ECO:0007669"/>
    <property type="project" value="UniProtKB-UniRule"/>
</dbReference>
<comment type="pathway">
    <text evidence="1 8">Amino-acid biosynthesis; L-lysine biosynthesis via DAP pathway; DL-2,6-diaminopimelate from LL-2,6-diaminopimelate: step 1/1.</text>
</comment>
<evidence type="ECO:0000313" key="11">
    <source>
        <dbReference type="Proteomes" id="UP000245288"/>
    </source>
</evidence>
<evidence type="ECO:0000256" key="9">
    <source>
        <dbReference type="PROSITE-ProRule" id="PRU10125"/>
    </source>
</evidence>
<feature type="active site" evidence="9">
    <location>
        <position position="77"/>
    </location>
</feature>
<dbReference type="SUPFAM" id="SSF54506">
    <property type="entry name" value="Diaminopimelate epimerase-like"/>
    <property type="match status" value="2"/>
</dbReference>
<dbReference type="UniPathway" id="UPA00034">
    <property type="reaction ID" value="UER00025"/>
</dbReference>
<comment type="function">
    <text evidence="8">Catalyzes the stereoinversion of LL-2,6-diaminopimelate (L,L-DAP) to meso-diaminopimelate (meso-DAP), a precursor of L-lysine and an essential component of the bacterial peptidoglycan.</text>
</comment>
<evidence type="ECO:0000256" key="2">
    <source>
        <dbReference type="ARBA" id="ARBA00010219"/>
    </source>
</evidence>
<feature type="site" description="Could be important to modulate the pK values of the two catalytic cysteine residues" evidence="8">
    <location>
        <position position="205"/>
    </location>
</feature>
<evidence type="ECO:0000256" key="5">
    <source>
        <dbReference type="ARBA" id="ARBA00023154"/>
    </source>
</evidence>
<comment type="subunit">
    <text evidence="8">Homodimer.</text>
</comment>
<feature type="binding site" evidence="8">
    <location>
        <position position="151"/>
    </location>
    <ligand>
        <name>substrate</name>
    </ligand>
</feature>
<dbReference type="Proteomes" id="UP000245288">
    <property type="component" value="Unassembled WGS sequence"/>
</dbReference>
<keyword evidence="8" id="KW-0963">Cytoplasm</keyword>
<dbReference type="GO" id="GO:0005829">
    <property type="term" value="C:cytosol"/>
    <property type="evidence" value="ECO:0007669"/>
    <property type="project" value="TreeGrafter"/>
</dbReference>
<dbReference type="NCBIfam" id="TIGR00652">
    <property type="entry name" value="DapF"/>
    <property type="match status" value="1"/>
</dbReference>
<feature type="binding site" evidence="8">
    <location>
        <begin position="78"/>
        <end position="79"/>
    </location>
    <ligand>
        <name>substrate</name>
    </ligand>
</feature>
<comment type="caution">
    <text evidence="8">Lacks conserved residue(s) required for the propagation of feature annotation.</text>
</comment>
<comment type="catalytic activity">
    <reaction evidence="7 8">
        <text>(2S,6S)-2,6-diaminopimelate = meso-2,6-diaminopimelate</text>
        <dbReference type="Rhea" id="RHEA:15393"/>
        <dbReference type="ChEBI" id="CHEBI:57609"/>
        <dbReference type="ChEBI" id="CHEBI:57791"/>
        <dbReference type="EC" id="5.1.1.7"/>
    </reaction>
</comment>
<dbReference type="RefSeq" id="WP_109214743.1">
    <property type="nucleotide sequence ID" value="NZ_CAJLEE010000101.1"/>
</dbReference>
<evidence type="ECO:0000256" key="8">
    <source>
        <dbReference type="HAMAP-Rule" id="MF_00197"/>
    </source>
</evidence>
<feature type="binding site" evidence="8">
    <location>
        <position position="187"/>
    </location>
    <ligand>
        <name>substrate</name>
    </ligand>
</feature>
<feature type="binding site" evidence="8">
    <location>
        <position position="11"/>
    </location>
    <ligand>
        <name>substrate</name>
    </ligand>
</feature>
<evidence type="ECO:0000256" key="6">
    <source>
        <dbReference type="ARBA" id="ARBA00023235"/>
    </source>
</evidence>
<keyword evidence="5 8" id="KW-0457">Lysine biosynthesis</keyword>
<feature type="active site" description="Proton donor" evidence="8">
    <location>
        <position position="77"/>
    </location>
</feature>
<evidence type="ECO:0000256" key="3">
    <source>
        <dbReference type="ARBA" id="ARBA00013080"/>
    </source>
</evidence>
<feature type="binding site" evidence="8">
    <location>
        <begin position="215"/>
        <end position="216"/>
    </location>
    <ligand>
        <name>substrate</name>
    </ligand>
</feature>
<evidence type="ECO:0000313" key="10">
    <source>
        <dbReference type="EMBL" id="PWE87652.1"/>
    </source>
</evidence>
<dbReference type="InterPro" id="IPR001653">
    <property type="entry name" value="DAP_epimerase_DapF"/>
</dbReference>
<name>A0A2V1JRS8_EUBRA</name>
<feature type="binding site" evidence="8">
    <location>
        <begin position="205"/>
        <end position="206"/>
    </location>
    <ligand>
        <name>substrate</name>
    </ligand>
</feature>
<dbReference type="InterPro" id="IPR018510">
    <property type="entry name" value="DAP_epimerase_AS"/>
</dbReference>
<comment type="subcellular location">
    <subcellularLocation>
        <location evidence="8">Cytoplasm</location>
    </subcellularLocation>
</comment>
<dbReference type="AlphaFoldDB" id="A0A2V1JRS8"/>
<keyword evidence="6 8" id="KW-0413">Isomerase</keyword>
<dbReference type="PANTHER" id="PTHR31689">
    <property type="entry name" value="DIAMINOPIMELATE EPIMERASE, CHLOROPLASTIC"/>
    <property type="match status" value="1"/>
</dbReference>
<evidence type="ECO:0000256" key="7">
    <source>
        <dbReference type="ARBA" id="ARBA00051712"/>
    </source>
</evidence>
<comment type="caution">
    <text evidence="10">The sequence shown here is derived from an EMBL/GenBank/DDBJ whole genome shotgun (WGS) entry which is preliminary data.</text>
</comment>
<dbReference type="EC" id="5.1.1.7" evidence="3 8"/>
<comment type="similarity">
    <text evidence="2 8">Belongs to the diaminopimelate epimerase family.</text>
</comment>
<reference evidence="10 11" key="1">
    <citation type="submission" date="2014-09" db="EMBL/GenBank/DDBJ databases">
        <title>Butyrate-producing bacteria isolated from human gut.</title>
        <authorList>
            <person name="Zhang Q."/>
            <person name="Zhao L."/>
        </authorList>
    </citation>
    <scope>NUCLEOTIDE SEQUENCE [LARGE SCALE GENOMIC DNA]</scope>
    <source>
        <strain evidence="10 11">21</strain>
    </source>
</reference>
<protein>
    <recommendedName>
        <fullName evidence="3 8">Diaminopimelate epimerase</fullName>
        <shortName evidence="8">DAP epimerase</shortName>
        <ecNumber evidence="3 8">5.1.1.7</ecNumber>
    </recommendedName>
    <alternativeName>
        <fullName evidence="8">PLP-independent amino acid racemase</fullName>
    </alternativeName>
</protein>
<sequence length="272" mass="29913">MKFVKMHGLGNDFLIFDCLENGDSEHAPVWLNAERVQKLCDRHYGIGADGVICVLPSKVADFRMLICNADGSRAQMCGNGIRCIGKYVSDHGKTEQENLRIETDAGVRQLRLDKGTDRVAVTAVRVDMGTPEFVPEHISARFSYTGVSMGNPHCVIFLNKKEELDQIPMEVYGTEMEHHPAFSNGTNVEFAWIQDAGHIFVRVWERGCGETKACGTGACAVAAAAMRMRKCAMSVVVVLPGGELRVTYGTRSRHLYLTGPAEEIFSGEVKIG</sequence>
<evidence type="ECO:0000256" key="4">
    <source>
        <dbReference type="ARBA" id="ARBA00022605"/>
    </source>
</evidence>
<keyword evidence="4 8" id="KW-0028">Amino-acid biosynthesis</keyword>
<feature type="site" description="Could be important to modulate the pK values of the two catalytic cysteine residues" evidence="8">
    <location>
        <position position="153"/>
    </location>
</feature>
<dbReference type="OrthoDB" id="9805408at2"/>
<dbReference type="EMBL" id="JRFU01000025">
    <property type="protein sequence ID" value="PWE87652.1"/>
    <property type="molecule type" value="Genomic_DNA"/>
</dbReference>
<proteinExistence type="inferred from homology"/>
<dbReference type="GO" id="GO:0009089">
    <property type="term" value="P:lysine biosynthetic process via diaminopimelate"/>
    <property type="evidence" value="ECO:0007669"/>
    <property type="project" value="UniProtKB-UniRule"/>
</dbReference>
<dbReference type="PANTHER" id="PTHR31689:SF0">
    <property type="entry name" value="DIAMINOPIMELATE EPIMERASE"/>
    <property type="match status" value="1"/>
</dbReference>
<feature type="binding site" evidence="8">
    <location>
        <position position="68"/>
    </location>
    <ligand>
        <name>substrate</name>
    </ligand>
</feature>
<evidence type="ECO:0000256" key="1">
    <source>
        <dbReference type="ARBA" id="ARBA00005196"/>
    </source>
</evidence>
<keyword evidence="11" id="KW-1185">Reference proteome</keyword>
<organism evidence="10 11">
    <name type="scientific">Eubacterium ramulus</name>
    <dbReference type="NCBI Taxonomy" id="39490"/>
    <lineage>
        <taxon>Bacteria</taxon>
        <taxon>Bacillati</taxon>
        <taxon>Bacillota</taxon>
        <taxon>Clostridia</taxon>
        <taxon>Eubacteriales</taxon>
        <taxon>Eubacteriaceae</taxon>
        <taxon>Eubacterium</taxon>
    </lineage>
</organism>
<dbReference type="Pfam" id="PF01678">
    <property type="entry name" value="DAP_epimerase"/>
    <property type="match status" value="2"/>
</dbReference>